<evidence type="ECO:0000256" key="1">
    <source>
        <dbReference type="ARBA" id="ARBA00022676"/>
    </source>
</evidence>
<keyword evidence="1" id="KW-0328">Glycosyltransferase</keyword>
<dbReference type="Gene3D" id="3.40.50.2000">
    <property type="entry name" value="Glycogen Phosphorylase B"/>
    <property type="match status" value="2"/>
</dbReference>
<evidence type="ECO:0000313" key="5">
    <source>
        <dbReference type="EMBL" id="QDP96082.1"/>
    </source>
</evidence>
<reference evidence="5 6" key="1">
    <citation type="submission" date="2019-07" db="EMBL/GenBank/DDBJ databases">
        <title>Microlunatus dokdonensis sp. nov. isolated from the rhizospheric soil of the wild plant Elymus tsukushiensis.</title>
        <authorList>
            <person name="Ghim S.-Y."/>
            <person name="Hwang Y.-J."/>
            <person name="Son J.-S."/>
            <person name="Shin J.-H."/>
        </authorList>
    </citation>
    <scope>NUCLEOTIDE SEQUENCE [LARGE SCALE GENOMIC DNA]</scope>
    <source>
        <strain evidence="5 6">KUDC0627</strain>
    </source>
</reference>
<dbReference type="PANTHER" id="PTHR45947:SF13">
    <property type="entry name" value="TRANSFERASE"/>
    <property type="match status" value="1"/>
</dbReference>
<name>A0A516PY54_9ACTN</name>
<evidence type="ECO:0000313" key="6">
    <source>
        <dbReference type="Proteomes" id="UP000319263"/>
    </source>
</evidence>
<dbReference type="InterPro" id="IPR028098">
    <property type="entry name" value="Glyco_trans_4-like_N"/>
</dbReference>
<feature type="region of interest" description="Disordered" evidence="3">
    <location>
        <begin position="1"/>
        <end position="36"/>
    </location>
</feature>
<feature type="domain" description="Glycosyltransferase subfamily 4-like N-terminal" evidence="4">
    <location>
        <begin position="78"/>
        <end position="272"/>
    </location>
</feature>
<gene>
    <name evidence="5" type="ORF">FOE78_09390</name>
</gene>
<proteinExistence type="predicted"/>
<evidence type="ECO:0000259" key="4">
    <source>
        <dbReference type="Pfam" id="PF13439"/>
    </source>
</evidence>
<dbReference type="OrthoDB" id="9802525at2"/>
<dbReference type="SUPFAM" id="SSF53756">
    <property type="entry name" value="UDP-Glycosyltransferase/glycogen phosphorylase"/>
    <property type="match status" value="1"/>
</dbReference>
<dbReference type="GO" id="GO:1901137">
    <property type="term" value="P:carbohydrate derivative biosynthetic process"/>
    <property type="evidence" value="ECO:0007669"/>
    <property type="project" value="UniProtKB-ARBA"/>
</dbReference>
<keyword evidence="2 5" id="KW-0808">Transferase</keyword>
<accession>A0A516PY54</accession>
<dbReference type="PANTHER" id="PTHR45947">
    <property type="entry name" value="SULFOQUINOVOSYL TRANSFERASE SQD2"/>
    <property type="match status" value="1"/>
</dbReference>
<evidence type="ECO:0000256" key="2">
    <source>
        <dbReference type="ARBA" id="ARBA00022679"/>
    </source>
</evidence>
<dbReference type="GO" id="GO:0016757">
    <property type="term" value="F:glycosyltransferase activity"/>
    <property type="evidence" value="ECO:0007669"/>
    <property type="project" value="UniProtKB-KW"/>
</dbReference>
<organism evidence="5 6">
    <name type="scientific">Microlunatus elymi</name>
    <dbReference type="NCBI Taxonomy" id="2596828"/>
    <lineage>
        <taxon>Bacteria</taxon>
        <taxon>Bacillati</taxon>
        <taxon>Actinomycetota</taxon>
        <taxon>Actinomycetes</taxon>
        <taxon>Propionibacteriales</taxon>
        <taxon>Propionibacteriaceae</taxon>
        <taxon>Microlunatus</taxon>
    </lineage>
</organism>
<sequence length="467" mass="50619">MTTAARRPRVDPVADGGVADRSGRLGPSHHRTRPRPVRAHLPFSSRSDRTKLIMKSDSPRVAPLQIAVVCDYALDYLGGAQTALLQEAAAVVAAGGRVVVLSPSSQQVWQQVCPDDRIDHVTMPARWTLPGLQLPVLRNTEGLRRQLQTILVERSIDIVHLQSEFGLSAAAAMAARRLGLPVVHTVHTFFWQAPRRGQFLIAGLVRRFHRRVTGLVPTSVRLADPRADSALRNMTLTVARQADLVISPSAHQAERLRTAGLEQVTVLANTVSTLPEAAPLTDVVAPLKIIWIGRCVPEKRILTFVNAAVRAAERLDPGQIQFTVAGDGSQLAEAREIAAGHRQIRFLGRQDHDRIGALLADAHLLALTSRGFDNQPMTIVEAVMAMRGVVYCDPALTEGLAGPGISSPASDDALSDTFVDLVRHPEQVIKASQAAAEEREQFSPGCHAATLLKLYRGLIRSGGRGIR</sequence>
<feature type="compositionally biased region" description="Basic residues" evidence="3">
    <location>
        <begin position="27"/>
        <end position="36"/>
    </location>
</feature>
<keyword evidence="6" id="KW-1185">Reference proteome</keyword>
<dbReference type="Pfam" id="PF13439">
    <property type="entry name" value="Glyco_transf_4"/>
    <property type="match status" value="1"/>
</dbReference>
<dbReference type="AlphaFoldDB" id="A0A516PY54"/>
<dbReference type="KEGG" id="mik:FOE78_09390"/>
<dbReference type="Pfam" id="PF13692">
    <property type="entry name" value="Glyco_trans_1_4"/>
    <property type="match status" value="1"/>
</dbReference>
<dbReference type="InterPro" id="IPR050194">
    <property type="entry name" value="Glycosyltransferase_grp1"/>
</dbReference>
<dbReference type="Proteomes" id="UP000319263">
    <property type="component" value="Chromosome"/>
</dbReference>
<protein>
    <submittedName>
        <fullName evidence="5">Glycosyltransferase</fullName>
    </submittedName>
</protein>
<evidence type="ECO:0000256" key="3">
    <source>
        <dbReference type="SAM" id="MobiDB-lite"/>
    </source>
</evidence>
<dbReference type="EMBL" id="CP041692">
    <property type="protein sequence ID" value="QDP96082.1"/>
    <property type="molecule type" value="Genomic_DNA"/>
</dbReference>